<dbReference type="GO" id="GO:0016020">
    <property type="term" value="C:membrane"/>
    <property type="evidence" value="ECO:0007669"/>
    <property type="project" value="UniProtKB-SubCell"/>
</dbReference>
<evidence type="ECO:0000256" key="4">
    <source>
        <dbReference type="ARBA" id="ARBA00022989"/>
    </source>
</evidence>
<dbReference type="AlphaFoldDB" id="A0A5D8YXG1"/>
<dbReference type="Pfam" id="PF04241">
    <property type="entry name" value="DUF423"/>
    <property type="match status" value="1"/>
</dbReference>
<dbReference type="Proteomes" id="UP000323164">
    <property type="component" value="Unassembled WGS sequence"/>
</dbReference>
<feature type="transmembrane region" description="Helical" evidence="7">
    <location>
        <begin position="78"/>
        <end position="99"/>
    </location>
</feature>
<keyword evidence="9" id="KW-1185">Reference proteome</keyword>
<dbReference type="PANTHER" id="PTHR43461">
    <property type="entry name" value="TRANSMEMBRANE PROTEIN 256"/>
    <property type="match status" value="1"/>
</dbReference>
<comment type="similarity">
    <text evidence="2">Belongs to the UPF0382 family.</text>
</comment>
<feature type="compositionally biased region" description="Polar residues" evidence="6">
    <location>
        <begin position="1"/>
        <end position="10"/>
    </location>
</feature>
<dbReference type="EMBL" id="VTRV01000137">
    <property type="protein sequence ID" value="TZF87408.1"/>
    <property type="molecule type" value="Genomic_DNA"/>
</dbReference>
<organism evidence="8 9">
    <name type="scientific">Cognatilysobacter lacus</name>
    <dbReference type="NCBI Taxonomy" id="1643323"/>
    <lineage>
        <taxon>Bacteria</taxon>
        <taxon>Pseudomonadati</taxon>
        <taxon>Pseudomonadota</taxon>
        <taxon>Gammaproteobacteria</taxon>
        <taxon>Lysobacterales</taxon>
        <taxon>Lysobacteraceae</taxon>
        <taxon>Cognatilysobacter</taxon>
    </lineage>
</organism>
<evidence type="ECO:0000256" key="6">
    <source>
        <dbReference type="SAM" id="MobiDB-lite"/>
    </source>
</evidence>
<feature type="region of interest" description="Disordered" evidence="6">
    <location>
        <begin position="1"/>
        <end position="38"/>
    </location>
</feature>
<protein>
    <submittedName>
        <fullName evidence="8">DUF423 domain-containing protein</fullName>
    </submittedName>
</protein>
<feature type="compositionally biased region" description="Low complexity" evidence="6">
    <location>
        <begin position="14"/>
        <end position="34"/>
    </location>
</feature>
<dbReference type="OrthoDB" id="6025495at2"/>
<keyword evidence="5 7" id="KW-0472">Membrane</keyword>
<feature type="transmembrane region" description="Helical" evidence="7">
    <location>
        <begin position="136"/>
        <end position="155"/>
    </location>
</feature>
<evidence type="ECO:0000313" key="8">
    <source>
        <dbReference type="EMBL" id="TZF87408.1"/>
    </source>
</evidence>
<accession>A0A5D8YXG1</accession>
<proteinExistence type="inferred from homology"/>
<dbReference type="PANTHER" id="PTHR43461:SF1">
    <property type="entry name" value="TRANSMEMBRANE PROTEIN 256"/>
    <property type="match status" value="1"/>
</dbReference>
<reference evidence="8 9" key="1">
    <citation type="submission" date="2019-08" db="EMBL/GenBank/DDBJ databases">
        <title>Draft genome sequence of Lysobacter sp. UKS-15.</title>
        <authorList>
            <person name="Im W.-T."/>
        </authorList>
    </citation>
    <scope>NUCLEOTIDE SEQUENCE [LARGE SCALE GENOMIC DNA]</scope>
    <source>
        <strain evidence="8 9">UKS-15</strain>
    </source>
</reference>
<gene>
    <name evidence="8" type="ORF">FW784_11185</name>
</gene>
<sequence>MVTPRSTARTRSGRVASTRASPTRASSRSSGRSSNPDRLRRRAACGAFFVVRPGFKPRARMKFHGATSDRDSARWPGALGALSGASGVGLAAYAAHVATGDAQRWLYTAAAMALVHGALLVGYVPHGRRLGMFARVALVLGILLFSGSLVAAHAFGMAARLAPAGGLLLITGWLLVAVDRARG</sequence>
<keyword evidence="3 7" id="KW-0812">Transmembrane</keyword>
<feature type="transmembrane region" description="Helical" evidence="7">
    <location>
        <begin position="105"/>
        <end position="124"/>
    </location>
</feature>
<keyword evidence="4 7" id="KW-1133">Transmembrane helix</keyword>
<evidence type="ECO:0000256" key="7">
    <source>
        <dbReference type="SAM" id="Phobius"/>
    </source>
</evidence>
<evidence type="ECO:0000256" key="5">
    <source>
        <dbReference type="ARBA" id="ARBA00023136"/>
    </source>
</evidence>
<evidence type="ECO:0000256" key="3">
    <source>
        <dbReference type="ARBA" id="ARBA00022692"/>
    </source>
</evidence>
<name>A0A5D8YXG1_9GAMM</name>
<evidence type="ECO:0000256" key="2">
    <source>
        <dbReference type="ARBA" id="ARBA00009694"/>
    </source>
</evidence>
<feature type="transmembrane region" description="Helical" evidence="7">
    <location>
        <begin position="161"/>
        <end position="178"/>
    </location>
</feature>
<dbReference type="InterPro" id="IPR006696">
    <property type="entry name" value="DUF423"/>
</dbReference>
<evidence type="ECO:0000313" key="9">
    <source>
        <dbReference type="Proteomes" id="UP000323164"/>
    </source>
</evidence>
<comment type="subcellular location">
    <subcellularLocation>
        <location evidence="1">Membrane</location>
        <topology evidence="1">Multi-pass membrane protein</topology>
    </subcellularLocation>
</comment>
<evidence type="ECO:0000256" key="1">
    <source>
        <dbReference type="ARBA" id="ARBA00004141"/>
    </source>
</evidence>
<comment type="caution">
    <text evidence="8">The sequence shown here is derived from an EMBL/GenBank/DDBJ whole genome shotgun (WGS) entry which is preliminary data.</text>
</comment>